<dbReference type="Gene3D" id="1.10.287.950">
    <property type="entry name" value="Methyl-accepting chemotaxis protein"/>
    <property type="match status" value="1"/>
</dbReference>
<evidence type="ECO:0000256" key="1">
    <source>
        <dbReference type="ARBA" id="ARBA00004370"/>
    </source>
</evidence>
<evidence type="ECO:0000313" key="6">
    <source>
        <dbReference type="EMBL" id="MBR7889876.1"/>
    </source>
</evidence>
<keyword evidence="4" id="KW-1133">Transmembrane helix</keyword>
<evidence type="ECO:0000256" key="4">
    <source>
        <dbReference type="SAM" id="Phobius"/>
    </source>
</evidence>
<feature type="non-terminal residue" evidence="6">
    <location>
        <position position="1"/>
    </location>
</feature>
<evidence type="ECO:0000259" key="5">
    <source>
        <dbReference type="PROSITE" id="PS50111"/>
    </source>
</evidence>
<dbReference type="EMBL" id="JAGSSV010000023">
    <property type="protein sequence ID" value="MBR7889876.1"/>
    <property type="molecule type" value="Genomic_DNA"/>
</dbReference>
<dbReference type="Proteomes" id="UP000679722">
    <property type="component" value="Unassembled WGS sequence"/>
</dbReference>
<dbReference type="InterPro" id="IPR004089">
    <property type="entry name" value="MCPsignal_dom"/>
</dbReference>
<reference evidence="6 7" key="1">
    <citation type="submission" date="2021-04" db="EMBL/GenBank/DDBJ databases">
        <authorList>
            <person name="Sun C."/>
        </authorList>
    </citation>
    <scope>NUCLEOTIDE SEQUENCE [LARGE SCALE GENOMIC DNA]</scope>
    <source>
        <strain evidence="6 7">A79</strain>
    </source>
</reference>
<protein>
    <submittedName>
        <fullName evidence="6">Methyl-accepting chemotaxis protein</fullName>
    </submittedName>
</protein>
<proteinExistence type="predicted"/>
<dbReference type="PROSITE" id="PS50111">
    <property type="entry name" value="CHEMOTAXIS_TRANSDUC_2"/>
    <property type="match status" value="1"/>
</dbReference>
<dbReference type="SMART" id="SM00283">
    <property type="entry name" value="MA"/>
    <property type="match status" value="1"/>
</dbReference>
<comment type="subcellular location">
    <subcellularLocation>
        <location evidence="1">Membrane</location>
    </subcellularLocation>
</comment>
<keyword evidence="4" id="KW-0472">Membrane</keyword>
<accession>A0ABS5HDZ5</accession>
<dbReference type="PANTHER" id="PTHR32089:SF112">
    <property type="entry name" value="LYSOZYME-LIKE PROTEIN-RELATED"/>
    <property type="match status" value="1"/>
</dbReference>
<keyword evidence="2 3" id="KW-0807">Transducer</keyword>
<name>A0ABS5HDZ5_9GAMM</name>
<dbReference type="SUPFAM" id="SSF58104">
    <property type="entry name" value="Methyl-accepting chemotaxis protein (MCP) signaling domain"/>
    <property type="match status" value="1"/>
</dbReference>
<dbReference type="Pfam" id="PF00015">
    <property type="entry name" value="MCPsignal"/>
    <property type="match status" value="1"/>
</dbReference>
<comment type="caution">
    <text evidence="6">The sequence shown here is derived from an EMBL/GenBank/DDBJ whole genome shotgun (WGS) entry which is preliminary data.</text>
</comment>
<feature type="domain" description="Methyl-accepting transducer" evidence="5">
    <location>
        <begin position="129"/>
        <end position="365"/>
    </location>
</feature>
<feature type="transmembrane region" description="Helical" evidence="4">
    <location>
        <begin position="56"/>
        <end position="74"/>
    </location>
</feature>
<dbReference type="RefSeq" id="WP_211537300.1">
    <property type="nucleotide sequence ID" value="NZ_JAGSSV010000023.1"/>
</dbReference>
<keyword evidence="4" id="KW-0812">Transmembrane</keyword>
<reference evidence="7" key="2">
    <citation type="submission" date="2023-07" db="EMBL/GenBank/DDBJ databases">
        <title>Marinomonas vulgaris A79, complete genome.</title>
        <authorList>
            <person name="Ying J.-J."/>
        </authorList>
    </citation>
    <scope>NUCLEOTIDE SEQUENCE [LARGE SCALE GENOMIC DNA]</scope>
    <source>
        <strain evidence="7">A79</strain>
    </source>
</reference>
<sequence length="402" mass="44694">EVSDFLWFLTKLGILGTMRILNRSFLRWLKVALGITITQLCTLFLFEFSFISDRPLIYIFLTLMSFQLYVLFIINKRINSINKLAKECYHNPLMERPYTGRCDDLSAIELAMISKCAELRAVTARVSETTDSLVNDASKEVQNSQLIDNELGEKEVSTHAMSLAAEKMLYSIDNVATQAQESSTSVKNALNNANQGTNNINDAQETVHQLSEYLDDSKDALAQLYEDVDGIEAILEMIQGISEQTNLLALNAAIEAARAGEHGRGFAVVADEVRGLSGKTNDSVDEIRSKIEHLQKAAQKTGALVNACIQCSSKSVEQSKNSKSSFEVIVNDLYSIEERSRTTVQVINEQVQVAKDMKDHVFKINNAIQSTKTLSSSSVGRSNDLVDKLESLQRLVRQFSDG</sequence>
<organism evidence="6 7">
    <name type="scientific">Marinomonas vulgaris</name>
    <dbReference type="NCBI Taxonomy" id="2823372"/>
    <lineage>
        <taxon>Bacteria</taxon>
        <taxon>Pseudomonadati</taxon>
        <taxon>Pseudomonadota</taxon>
        <taxon>Gammaproteobacteria</taxon>
        <taxon>Oceanospirillales</taxon>
        <taxon>Oceanospirillaceae</taxon>
        <taxon>Marinomonas</taxon>
    </lineage>
</organism>
<evidence type="ECO:0000256" key="2">
    <source>
        <dbReference type="ARBA" id="ARBA00023224"/>
    </source>
</evidence>
<keyword evidence="7" id="KW-1185">Reference proteome</keyword>
<evidence type="ECO:0000313" key="7">
    <source>
        <dbReference type="Proteomes" id="UP000679722"/>
    </source>
</evidence>
<evidence type="ECO:0000256" key="3">
    <source>
        <dbReference type="PROSITE-ProRule" id="PRU00284"/>
    </source>
</evidence>
<feature type="transmembrane region" description="Helical" evidence="4">
    <location>
        <begin position="28"/>
        <end position="50"/>
    </location>
</feature>
<dbReference type="PANTHER" id="PTHR32089">
    <property type="entry name" value="METHYL-ACCEPTING CHEMOTAXIS PROTEIN MCPB"/>
    <property type="match status" value="1"/>
</dbReference>
<gene>
    <name evidence="6" type="ORF">J9B83_13180</name>
</gene>